<dbReference type="GO" id="GO:0009229">
    <property type="term" value="P:thiamine diphosphate biosynthetic process"/>
    <property type="evidence" value="ECO:0007669"/>
    <property type="project" value="InterPro"/>
</dbReference>
<dbReference type="Pfam" id="PF04265">
    <property type="entry name" value="TPK_B1_binding"/>
    <property type="match status" value="1"/>
</dbReference>
<evidence type="ECO:0000256" key="1">
    <source>
        <dbReference type="ARBA" id="ARBA00022679"/>
    </source>
</evidence>
<dbReference type="NCBIfam" id="TIGR01378">
    <property type="entry name" value="thi_PPkinase"/>
    <property type="match status" value="1"/>
</dbReference>
<dbReference type="Gene3D" id="3.40.30.10">
    <property type="entry name" value="Glutaredoxin"/>
    <property type="match status" value="1"/>
</dbReference>
<dbReference type="InterPro" id="IPR036249">
    <property type="entry name" value="Thioredoxin-like_sf"/>
</dbReference>
<dbReference type="GO" id="GO:0004788">
    <property type="term" value="F:thiamine diphosphokinase activity"/>
    <property type="evidence" value="ECO:0007669"/>
    <property type="project" value="UniProtKB-UniRule"/>
</dbReference>
<dbReference type="eggNOG" id="COG1393">
    <property type="taxonomic scope" value="Bacteria"/>
</dbReference>
<dbReference type="SUPFAM" id="SSF52833">
    <property type="entry name" value="Thioredoxin-like"/>
    <property type="match status" value="1"/>
</dbReference>
<dbReference type="GO" id="GO:0006772">
    <property type="term" value="P:thiamine metabolic process"/>
    <property type="evidence" value="ECO:0007669"/>
    <property type="project" value="UniProtKB-UniRule"/>
</dbReference>
<dbReference type="eggNOG" id="COG1564">
    <property type="taxonomic scope" value="Bacteria"/>
</dbReference>
<dbReference type="AlphaFoldDB" id="A0A087BQ20"/>
<dbReference type="STRING" id="1693.BMIN_0844"/>
<dbReference type="EC" id="2.7.6.2" evidence="5"/>
<keyword evidence="4" id="KW-0067">ATP-binding</keyword>
<dbReference type="InterPro" id="IPR007371">
    <property type="entry name" value="TPK_catalytic"/>
</dbReference>
<gene>
    <name evidence="8" type="ORF">BMIN_0844</name>
</gene>
<evidence type="ECO:0000256" key="5">
    <source>
        <dbReference type="NCBIfam" id="TIGR01378"/>
    </source>
</evidence>
<name>A0A087BQ20_9BIFI</name>
<evidence type="ECO:0000313" key="8">
    <source>
        <dbReference type="EMBL" id="KFI73120.1"/>
    </source>
</evidence>
<dbReference type="SUPFAM" id="SSF63999">
    <property type="entry name" value="Thiamin pyrophosphokinase, catalytic domain"/>
    <property type="match status" value="1"/>
</dbReference>
<evidence type="ECO:0000259" key="7">
    <source>
        <dbReference type="SMART" id="SM00983"/>
    </source>
</evidence>
<dbReference type="GO" id="GO:0016301">
    <property type="term" value="F:kinase activity"/>
    <property type="evidence" value="ECO:0007669"/>
    <property type="project" value="UniProtKB-KW"/>
</dbReference>
<dbReference type="InterPro" id="IPR007373">
    <property type="entry name" value="Thiamin_PyroPKinase_B1-bd"/>
</dbReference>
<keyword evidence="9" id="KW-1185">Reference proteome</keyword>
<evidence type="ECO:0000313" key="9">
    <source>
        <dbReference type="Proteomes" id="UP000029014"/>
    </source>
</evidence>
<keyword evidence="1" id="KW-0808">Transferase</keyword>
<dbReference type="InterPro" id="IPR036759">
    <property type="entry name" value="TPK_catalytic_sf"/>
</dbReference>
<dbReference type="Gene3D" id="3.40.50.10240">
    <property type="entry name" value="Thiamin pyrophosphokinase, catalytic domain"/>
    <property type="match status" value="1"/>
</dbReference>
<dbReference type="Pfam" id="PF03960">
    <property type="entry name" value="ArsC"/>
    <property type="match status" value="1"/>
</dbReference>
<dbReference type="InterPro" id="IPR006504">
    <property type="entry name" value="Tscrpt_reg_Spx/MgsR"/>
</dbReference>
<dbReference type="PROSITE" id="PS51353">
    <property type="entry name" value="ARSC"/>
    <property type="match status" value="1"/>
</dbReference>
<dbReference type="Proteomes" id="UP000029014">
    <property type="component" value="Unassembled WGS sequence"/>
</dbReference>
<evidence type="ECO:0000256" key="3">
    <source>
        <dbReference type="ARBA" id="ARBA00022777"/>
    </source>
</evidence>
<dbReference type="PANTHER" id="PTHR41299">
    <property type="entry name" value="THIAMINE PYROPHOSPHOKINASE"/>
    <property type="match status" value="1"/>
</dbReference>
<dbReference type="InterPro" id="IPR006660">
    <property type="entry name" value="Arsenate_reductase-like"/>
</dbReference>
<dbReference type="SMART" id="SM00983">
    <property type="entry name" value="TPK_B1_binding"/>
    <property type="match status" value="1"/>
</dbReference>
<keyword evidence="3 8" id="KW-0418">Kinase</keyword>
<comment type="similarity">
    <text evidence="6">Belongs to the ArsC family.</text>
</comment>
<reference evidence="8 9" key="1">
    <citation type="submission" date="2014-03" db="EMBL/GenBank/DDBJ databases">
        <title>Genomics of Bifidobacteria.</title>
        <authorList>
            <person name="Ventura M."/>
            <person name="Milani C."/>
            <person name="Lugli G.A."/>
        </authorList>
    </citation>
    <scope>NUCLEOTIDE SEQUENCE [LARGE SCALE GENOMIC DNA]</scope>
    <source>
        <strain evidence="8 9">LMG 11592</strain>
    </source>
</reference>
<dbReference type="PANTHER" id="PTHR41299:SF1">
    <property type="entry name" value="THIAMINE PYROPHOSPHOKINASE"/>
    <property type="match status" value="1"/>
</dbReference>
<sequence>MTMPISMATQVTCVVLGAGEYPDPHPRLPRHHLLIAADGGLDHARAAGLRPDVVIGDFDSAAGPIPSASDAEPAETIALPAQKDDTDMLSALKIGWERGMRTFHIYGGLGGRPDHSLANIQLTALLSRHGGIGFLHGDGTVVTAITDGSLRFPGHPCPEPSVISVLCHSDSATGVTEKGLAYRLDDATMSNTIPNGVSNEFVDGVPSYVAVLDGTLVVTFPEGTPIPHAVTSHQSSGGLGAIDRVVSAAVNDGPRSTAAHPVVLYCHRPCSTCDKARAWLDDNAIAYREIEIALHNPDAERLGMWLDLSGLPIRRLFNTSGRLYRSHNISSRLDGMSRDEALAVLASDGMMVRRPVLEYADGVLIGFKPKEWRDALLSYRRGIRV</sequence>
<dbReference type="GO" id="GO:0005524">
    <property type="term" value="F:ATP binding"/>
    <property type="evidence" value="ECO:0007669"/>
    <property type="project" value="UniProtKB-KW"/>
</dbReference>
<evidence type="ECO:0000256" key="2">
    <source>
        <dbReference type="ARBA" id="ARBA00022741"/>
    </source>
</evidence>
<dbReference type="EMBL" id="JGZD01000008">
    <property type="protein sequence ID" value="KFI73120.1"/>
    <property type="molecule type" value="Genomic_DNA"/>
</dbReference>
<dbReference type="Pfam" id="PF04263">
    <property type="entry name" value="TPK_catalytic"/>
    <property type="match status" value="1"/>
</dbReference>
<evidence type="ECO:0000256" key="6">
    <source>
        <dbReference type="PROSITE-ProRule" id="PRU01282"/>
    </source>
</evidence>
<keyword evidence="2" id="KW-0547">Nucleotide-binding</keyword>
<comment type="caution">
    <text evidence="8">The sequence shown here is derived from an EMBL/GenBank/DDBJ whole genome shotgun (WGS) entry which is preliminary data.</text>
</comment>
<evidence type="ECO:0000256" key="4">
    <source>
        <dbReference type="ARBA" id="ARBA00022840"/>
    </source>
</evidence>
<feature type="domain" description="Thiamin pyrophosphokinase thiamin-binding" evidence="7">
    <location>
        <begin position="148"/>
        <end position="217"/>
    </location>
</feature>
<dbReference type="InterPro" id="IPR006282">
    <property type="entry name" value="Thi_PPkinase"/>
</dbReference>
<proteinExistence type="inferred from homology"/>
<dbReference type="CDD" id="cd07995">
    <property type="entry name" value="TPK"/>
    <property type="match status" value="1"/>
</dbReference>
<dbReference type="NCBIfam" id="TIGR01617">
    <property type="entry name" value="arsC_related"/>
    <property type="match status" value="1"/>
</dbReference>
<organism evidence="8 9">
    <name type="scientific">Bifidobacterium minimum</name>
    <dbReference type="NCBI Taxonomy" id="1693"/>
    <lineage>
        <taxon>Bacteria</taxon>
        <taxon>Bacillati</taxon>
        <taxon>Actinomycetota</taxon>
        <taxon>Actinomycetes</taxon>
        <taxon>Bifidobacteriales</taxon>
        <taxon>Bifidobacteriaceae</taxon>
        <taxon>Bifidobacterium</taxon>
    </lineage>
</organism>
<protein>
    <recommendedName>
        <fullName evidence="5">Thiamine diphosphokinase</fullName>
        <ecNumber evidence="5">2.7.6.2</ecNumber>
    </recommendedName>
</protein>
<dbReference type="InterPro" id="IPR053149">
    <property type="entry name" value="TPK"/>
</dbReference>
<dbReference type="GO" id="GO:0030975">
    <property type="term" value="F:thiamine binding"/>
    <property type="evidence" value="ECO:0007669"/>
    <property type="project" value="InterPro"/>
</dbReference>
<accession>A0A087BQ20</accession>